<evidence type="ECO:0000256" key="11">
    <source>
        <dbReference type="RuleBase" id="RU367069"/>
    </source>
</evidence>
<evidence type="ECO:0000256" key="1">
    <source>
        <dbReference type="ARBA" id="ARBA00002600"/>
    </source>
</evidence>
<dbReference type="UniPathway" id="UPA00251">
    <property type="reaction ID" value="UER00324"/>
</dbReference>
<evidence type="ECO:0000256" key="7">
    <source>
        <dbReference type="ARBA" id="ARBA00023002"/>
    </source>
</evidence>
<keyword evidence="15" id="KW-1185">Reference proteome</keyword>
<feature type="compositionally biased region" description="Basic and acidic residues" evidence="12">
    <location>
        <begin position="470"/>
        <end position="479"/>
    </location>
</feature>
<comment type="pathway">
    <text evidence="2 11">Porphyrin-containing compound metabolism; protoporphyrin-IX biosynthesis; protoporphyrin-IX from protoporphyrinogen-IX: step 1/1.</text>
</comment>
<feature type="domain" description="Amine oxidase" evidence="13">
    <location>
        <begin position="77"/>
        <end position="594"/>
    </location>
</feature>
<dbReference type="SUPFAM" id="SSF51905">
    <property type="entry name" value="FAD/NAD(P)-binding domain"/>
    <property type="match status" value="1"/>
</dbReference>
<dbReference type="NCBIfam" id="TIGR00562">
    <property type="entry name" value="proto_IX_ox"/>
    <property type="match status" value="1"/>
</dbReference>
<dbReference type="PANTHER" id="PTHR42923">
    <property type="entry name" value="PROTOPORPHYRINOGEN OXIDASE"/>
    <property type="match status" value="1"/>
</dbReference>
<evidence type="ECO:0000256" key="10">
    <source>
        <dbReference type="ARBA" id="ARBA00047554"/>
    </source>
</evidence>
<dbReference type="GO" id="GO:0006782">
    <property type="term" value="P:protoporphyrinogen IX biosynthetic process"/>
    <property type="evidence" value="ECO:0007669"/>
    <property type="project" value="UniProtKB-UniRule"/>
</dbReference>
<dbReference type="GO" id="GO:0005743">
    <property type="term" value="C:mitochondrial inner membrane"/>
    <property type="evidence" value="ECO:0007669"/>
    <property type="project" value="UniProtKB-SubCell"/>
</dbReference>
<evidence type="ECO:0000256" key="4">
    <source>
        <dbReference type="ARBA" id="ARBA00012867"/>
    </source>
</evidence>
<evidence type="ECO:0000256" key="12">
    <source>
        <dbReference type="SAM" id="MobiDB-lite"/>
    </source>
</evidence>
<evidence type="ECO:0000313" key="15">
    <source>
        <dbReference type="Proteomes" id="UP000053617"/>
    </source>
</evidence>
<name>A0A0D2ILG0_9EURO</name>
<dbReference type="SUPFAM" id="SSF54373">
    <property type="entry name" value="FAD-linked reductases, C-terminal domain"/>
    <property type="match status" value="1"/>
</dbReference>
<evidence type="ECO:0000256" key="8">
    <source>
        <dbReference type="ARBA" id="ARBA00023133"/>
    </source>
</evidence>
<keyword evidence="7 11" id="KW-0560">Oxidoreductase</keyword>
<comment type="catalytic activity">
    <reaction evidence="10 11">
        <text>protoporphyrinogen IX + 3 O2 = protoporphyrin IX + 3 H2O2</text>
        <dbReference type="Rhea" id="RHEA:25576"/>
        <dbReference type="ChEBI" id="CHEBI:15379"/>
        <dbReference type="ChEBI" id="CHEBI:16240"/>
        <dbReference type="ChEBI" id="CHEBI:57306"/>
        <dbReference type="ChEBI" id="CHEBI:57307"/>
        <dbReference type="EC" id="1.3.3.4"/>
    </reaction>
</comment>
<dbReference type="PANTHER" id="PTHR42923:SF3">
    <property type="entry name" value="PROTOPORPHYRINOGEN OXIDASE"/>
    <property type="match status" value="1"/>
</dbReference>
<dbReference type="OrthoDB" id="438553at2759"/>
<evidence type="ECO:0000256" key="9">
    <source>
        <dbReference type="ARBA" id="ARBA00023244"/>
    </source>
</evidence>
<evidence type="ECO:0000313" key="14">
    <source>
        <dbReference type="EMBL" id="KIX04016.1"/>
    </source>
</evidence>
<evidence type="ECO:0000256" key="2">
    <source>
        <dbReference type="ARBA" id="ARBA00005073"/>
    </source>
</evidence>
<keyword evidence="9 11" id="KW-0627">Porphyrin biosynthesis</keyword>
<evidence type="ECO:0000259" key="13">
    <source>
        <dbReference type="Pfam" id="PF01593"/>
    </source>
</evidence>
<evidence type="ECO:0000256" key="5">
    <source>
        <dbReference type="ARBA" id="ARBA00022630"/>
    </source>
</evidence>
<evidence type="ECO:0000256" key="6">
    <source>
        <dbReference type="ARBA" id="ARBA00022827"/>
    </source>
</evidence>
<dbReference type="EMBL" id="KN847479">
    <property type="protein sequence ID" value="KIX04016.1"/>
    <property type="molecule type" value="Genomic_DNA"/>
</dbReference>
<dbReference type="InterPro" id="IPR050464">
    <property type="entry name" value="Zeta_carotene_desat/Oxidored"/>
</dbReference>
<dbReference type="VEuPathDB" id="FungiDB:Z518_07569"/>
<comment type="similarity">
    <text evidence="3 11">Belongs to the protoporphyrinogen/coproporphyrinogen oxidase family. Protoporphyrinogen oxidase subfamily.</text>
</comment>
<dbReference type="EC" id="1.3.3.4" evidence="4 11"/>
<feature type="region of interest" description="Disordered" evidence="12">
    <location>
        <begin position="465"/>
        <end position="485"/>
    </location>
</feature>
<comment type="subcellular location">
    <subcellularLocation>
        <location evidence="11">Mitochondrion inner membrane</location>
    </subcellularLocation>
</comment>
<dbReference type="Pfam" id="PF01593">
    <property type="entry name" value="Amino_oxidase"/>
    <property type="match status" value="1"/>
</dbReference>
<accession>A0A0D2ILG0</accession>
<comment type="cofactor">
    <cofactor evidence="11">
        <name>FAD</name>
        <dbReference type="ChEBI" id="CHEBI:57692"/>
    </cofactor>
    <text evidence="11">Binds 1 FAD per subunit.</text>
</comment>
<reference evidence="14 15" key="1">
    <citation type="submission" date="2015-01" db="EMBL/GenBank/DDBJ databases">
        <title>The Genome Sequence of Rhinocladiella mackenzie CBS 650.93.</title>
        <authorList>
            <consortium name="The Broad Institute Genomics Platform"/>
            <person name="Cuomo C."/>
            <person name="de Hoog S."/>
            <person name="Gorbushina A."/>
            <person name="Stielow B."/>
            <person name="Teixiera M."/>
            <person name="Abouelleil A."/>
            <person name="Chapman S.B."/>
            <person name="Priest M."/>
            <person name="Young S.K."/>
            <person name="Wortman J."/>
            <person name="Nusbaum C."/>
            <person name="Birren B."/>
        </authorList>
    </citation>
    <scope>NUCLEOTIDE SEQUENCE [LARGE SCALE GENOMIC DNA]</scope>
    <source>
        <strain evidence="14 15">CBS 650.93</strain>
    </source>
</reference>
<dbReference type="GO" id="GO:0004729">
    <property type="term" value="F:oxygen-dependent protoporphyrinogen oxidase activity"/>
    <property type="evidence" value="ECO:0007669"/>
    <property type="project" value="UniProtKB-UniRule"/>
</dbReference>
<organism evidence="14 15">
    <name type="scientific">Rhinocladiella mackenziei CBS 650.93</name>
    <dbReference type="NCBI Taxonomy" id="1442369"/>
    <lineage>
        <taxon>Eukaryota</taxon>
        <taxon>Fungi</taxon>
        <taxon>Dikarya</taxon>
        <taxon>Ascomycota</taxon>
        <taxon>Pezizomycotina</taxon>
        <taxon>Eurotiomycetes</taxon>
        <taxon>Chaetothyriomycetidae</taxon>
        <taxon>Chaetothyriales</taxon>
        <taxon>Herpotrichiellaceae</taxon>
        <taxon>Rhinocladiella</taxon>
    </lineage>
</organism>
<dbReference type="RefSeq" id="XP_013271152.1">
    <property type="nucleotide sequence ID" value="XM_013415698.1"/>
</dbReference>
<dbReference type="AlphaFoldDB" id="A0A0D2ILG0"/>
<sequence>MRLVCHKALYHHVVKHALQLQPRARQVQFLRTFNSTSDNANHHQPSFVEQIDALREDLTSKTTNPSAQKVAVLGGGITGLAAALHLRWHVDAEITVYEKSSRLGGWIDSEVVQVDDGKVLFEWGPRTLRPGLEGTGISTADMLARLDHIRDELLIIPKASPAATNRYIFYPDHLTRMPAPSTDLIQVLRNVYGLFTEPIFHGMFQALWNERFVAQRNPKVRDESVGDFLQRRVGKSLTDNIVSSIFHGIYAGDIYKLSARTLLPVLWYLEIRNKENFAGISTEMAQLTLDRLAIGLQSASQFSKLRWFDAPDSTELLDVLERASVYTFKRGLGQLISSLETVLNRVAKMRILKSSPVEDVTFDKKTQKISIKTKDTTSTYDYVVSSLDPSAMKQFMARNANTRGVTFDQKVATACDHSNVSVSVMVVNLFYSNPDLIPRSIRGFGYLIPRSVPLDQNPERALGTIFSSESSRDDSRNESQDTASGTKLTVMMGGHWWDGWAPSDLPDEKQAIEMAKSLLRRHLNINELPVVAKARLNRDCIPQYPVGYRDDMATIHDALLSQYEGRLKVAGPWWQGGVGINDCIHKARLASWAIKYQWDDQTGLEDYAVDERWLIKHRDTGEVQVDPGH</sequence>
<protein>
    <recommendedName>
        <fullName evidence="4 11">Protoporphyrinogen oxidase</fullName>
        <ecNumber evidence="4 11">1.3.3.4</ecNumber>
    </recommendedName>
</protein>
<keyword evidence="5 11" id="KW-0285">Flavoprotein</keyword>
<dbReference type="HOGENOM" id="CLU_009629_1_0_1"/>
<gene>
    <name evidence="14" type="ORF">Z518_07569</name>
</gene>
<keyword evidence="8 11" id="KW-0350">Heme biosynthesis</keyword>
<dbReference type="InterPro" id="IPR036188">
    <property type="entry name" value="FAD/NAD-bd_sf"/>
</dbReference>
<dbReference type="InterPro" id="IPR004572">
    <property type="entry name" value="Protoporphyrinogen_oxidase"/>
</dbReference>
<dbReference type="GeneID" id="25295640"/>
<dbReference type="Proteomes" id="UP000053617">
    <property type="component" value="Unassembled WGS sequence"/>
</dbReference>
<dbReference type="Gene3D" id="3.50.50.60">
    <property type="entry name" value="FAD/NAD(P)-binding domain"/>
    <property type="match status" value="1"/>
</dbReference>
<proteinExistence type="inferred from homology"/>
<dbReference type="InterPro" id="IPR002937">
    <property type="entry name" value="Amino_oxidase"/>
</dbReference>
<comment type="function">
    <text evidence="1 11">Catalyzes the 6-electron oxidation of protoporphyrinogen-IX to form protoporphyrin-IX.</text>
</comment>
<dbReference type="STRING" id="1442369.A0A0D2ILG0"/>
<evidence type="ECO:0000256" key="3">
    <source>
        <dbReference type="ARBA" id="ARBA00010551"/>
    </source>
</evidence>
<keyword evidence="6 11" id="KW-0274">FAD</keyword>